<sequence length="437" mass="45242">MPTASAARSGHRLRGVGIGRTGGPRPRGVGIGRTGGPRPHGVGIGRTGWSSAARVVLGRAEWASAARVVLGRTGWSSAARVVLGRAEWASAARTGPQPRGPGIGCADRARQRRPSLPGRSRTSASSDFSGRRINAARPLQTGIGDQRRIAVVRTDDQHHPAQAEPVPPADSATAAVVARLRAAGCVFAEDEARLLIEAAGFGDELDALVTQRVSGTPLEHLLGWAEFRGLRVRVGPGVFVPRQRTGWLVQVALTRAADTDRPLVVLDMCCGSGALGLAIGTELRAAGRAAQVWAADVEPAAVACARVNLAPFGGRVCAGDLFDALPAELAGRVDILAANTPYVPTDHIADMPPEARDHEPLSALDGGADGLDLARRVAAAAPHWLAPGGTVLVETSTAQAPVLAEVFTGHGLRAAIEYCDDLDATVVTGTRIPDSTG</sequence>
<keyword evidence="6" id="KW-1185">Reference proteome</keyword>
<dbReference type="SUPFAM" id="SSF53335">
    <property type="entry name" value="S-adenosyl-L-methionine-dependent methyltransferases"/>
    <property type="match status" value="1"/>
</dbReference>
<evidence type="ECO:0008006" key="7">
    <source>
        <dbReference type="Google" id="ProtNLM"/>
    </source>
</evidence>
<organism evidence="5 6">
    <name type="scientific">Nocardia stercoris</name>
    <dbReference type="NCBI Taxonomy" id="2483361"/>
    <lineage>
        <taxon>Bacteria</taxon>
        <taxon>Bacillati</taxon>
        <taxon>Actinomycetota</taxon>
        <taxon>Actinomycetes</taxon>
        <taxon>Mycobacteriales</taxon>
        <taxon>Nocardiaceae</taxon>
        <taxon>Nocardia</taxon>
    </lineage>
</organism>
<dbReference type="EMBL" id="RFFH01000005">
    <property type="protein sequence ID" value="RMI32260.1"/>
    <property type="molecule type" value="Genomic_DNA"/>
</dbReference>
<keyword evidence="2" id="KW-0808">Transferase</keyword>
<feature type="region of interest" description="Disordered" evidence="4">
    <location>
        <begin position="1"/>
        <end position="45"/>
    </location>
</feature>
<evidence type="ECO:0000256" key="1">
    <source>
        <dbReference type="ARBA" id="ARBA00022603"/>
    </source>
</evidence>
<dbReference type="PANTHER" id="PTHR18895">
    <property type="entry name" value="HEMK METHYLTRANSFERASE"/>
    <property type="match status" value="1"/>
</dbReference>
<feature type="region of interest" description="Disordered" evidence="4">
    <location>
        <begin position="89"/>
        <end position="139"/>
    </location>
</feature>
<dbReference type="PANTHER" id="PTHR18895:SF74">
    <property type="entry name" value="MTRF1L RELEASE FACTOR GLUTAMINE METHYLTRANSFERASE"/>
    <property type="match status" value="1"/>
</dbReference>
<dbReference type="InterPro" id="IPR029063">
    <property type="entry name" value="SAM-dependent_MTases_sf"/>
</dbReference>
<evidence type="ECO:0000313" key="6">
    <source>
        <dbReference type="Proteomes" id="UP000279275"/>
    </source>
</evidence>
<comment type="caution">
    <text evidence="5">The sequence shown here is derived from an EMBL/GenBank/DDBJ whole genome shotgun (WGS) entry which is preliminary data.</text>
</comment>
<dbReference type="CDD" id="cd02440">
    <property type="entry name" value="AdoMet_MTases"/>
    <property type="match status" value="1"/>
</dbReference>
<keyword evidence="1" id="KW-0489">Methyltransferase</keyword>
<dbReference type="GO" id="GO:0032259">
    <property type="term" value="P:methylation"/>
    <property type="evidence" value="ECO:0007669"/>
    <property type="project" value="UniProtKB-KW"/>
</dbReference>
<dbReference type="NCBIfam" id="TIGR00536">
    <property type="entry name" value="hemK_fam"/>
    <property type="match status" value="1"/>
</dbReference>
<dbReference type="InterPro" id="IPR050320">
    <property type="entry name" value="N5-glutamine_MTase"/>
</dbReference>
<evidence type="ECO:0000313" key="5">
    <source>
        <dbReference type="EMBL" id="RMI32260.1"/>
    </source>
</evidence>
<dbReference type="GO" id="GO:0008276">
    <property type="term" value="F:protein methyltransferase activity"/>
    <property type="evidence" value="ECO:0007669"/>
    <property type="project" value="InterPro"/>
</dbReference>
<name>A0A3M2L6A6_9NOCA</name>
<accession>A0A3M2L6A6</accession>
<evidence type="ECO:0000256" key="3">
    <source>
        <dbReference type="ARBA" id="ARBA00022691"/>
    </source>
</evidence>
<keyword evidence="3" id="KW-0949">S-adenosyl-L-methionine</keyword>
<dbReference type="Gene3D" id="3.40.50.150">
    <property type="entry name" value="Vaccinia Virus protein VP39"/>
    <property type="match status" value="1"/>
</dbReference>
<dbReference type="OrthoDB" id="9800643at2"/>
<protein>
    <recommendedName>
        <fullName evidence="7">Methyltransferase small domain-containing protein</fullName>
    </recommendedName>
</protein>
<dbReference type="NCBIfam" id="TIGR03704">
    <property type="entry name" value="PrmC_rel_meth"/>
    <property type="match status" value="1"/>
</dbReference>
<dbReference type="AlphaFoldDB" id="A0A3M2L6A6"/>
<dbReference type="InterPro" id="IPR004556">
    <property type="entry name" value="HemK-like"/>
</dbReference>
<evidence type="ECO:0000256" key="4">
    <source>
        <dbReference type="SAM" id="MobiDB-lite"/>
    </source>
</evidence>
<dbReference type="Proteomes" id="UP000279275">
    <property type="component" value="Unassembled WGS sequence"/>
</dbReference>
<evidence type="ECO:0000256" key="2">
    <source>
        <dbReference type="ARBA" id="ARBA00022679"/>
    </source>
</evidence>
<dbReference type="InterPro" id="IPR022446">
    <property type="entry name" value="MeTrfrase_put"/>
</dbReference>
<proteinExistence type="predicted"/>
<reference evidence="5 6" key="1">
    <citation type="submission" date="2018-10" db="EMBL/GenBank/DDBJ databases">
        <title>Isolation from cow dung.</title>
        <authorList>
            <person name="Ling L."/>
        </authorList>
    </citation>
    <scope>NUCLEOTIDE SEQUENCE [LARGE SCALE GENOMIC DNA]</scope>
    <source>
        <strain evidence="5 6">NEAU-LL90</strain>
    </source>
</reference>
<gene>
    <name evidence="5" type="ORF">EBN03_14830</name>
</gene>